<sequence>MHFITDVQGNEPELLTPSLATQTLRIIVQSVSDYPPIEFPAPEGGWTHQQLCDLHLGLPERACADAYLGMEWIGSTEV</sequence>
<dbReference type="Proteomes" id="UP001208651">
    <property type="component" value="Unassembled WGS sequence"/>
</dbReference>
<evidence type="ECO:0000313" key="1">
    <source>
        <dbReference type="EMBL" id="MCV3289962.1"/>
    </source>
</evidence>
<gene>
    <name evidence="1" type="ORF">LZT28_17180</name>
</gene>
<accession>A0AAW5RNB5</accession>
<dbReference type="EMBL" id="JAJVCY010000039">
    <property type="protein sequence ID" value="MCV3289962.1"/>
    <property type="molecule type" value="Genomic_DNA"/>
</dbReference>
<evidence type="ECO:0000313" key="2">
    <source>
        <dbReference type="Proteomes" id="UP001208651"/>
    </source>
</evidence>
<organism evidence="1 2">
    <name type="scientific">Aeromonas media</name>
    <dbReference type="NCBI Taxonomy" id="651"/>
    <lineage>
        <taxon>Bacteria</taxon>
        <taxon>Pseudomonadati</taxon>
        <taxon>Pseudomonadota</taxon>
        <taxon>Gammaproteobacteria</taxon>
        <taxon>Aeromonadales</taxon>
        <taxon>Aeromonadaceae</taxon>
        <taxon>Aeromonas</taxon>
    </lineage>
</organism>
<name>A0AAW5RNB5_AERME</name>
<proteinExistence type="predicted"/>
<dbReference type="RefSeq" id="WP_101617243.1">
    <property type="nucleotide sequence ID" value="NZ_JAJVCY010000039.1"/>
</dbReference>
<protein>
    <submittedName>
        <fullName evidence="1">Uncharacterized protein</fullName>
    </submittedName>
</protein>
<dbReference type="AlphaFoldDB" id="A0AAW5RNB5"/>
<comment type="caution">
    <text evidence="1">The sequence shown here is derived from an EMBL/GenBank/DDBJ whole genome shotgun (WGS) entry which is preliminary data.</text>
</comment>
<reference evidence="1" key="1">
    <citation type="submission" date="2022-01" db="EMBL/GenBank/DDBJ databases">
        <title>Comparison of Fish pathogen Aeromonas spp.</title>
        <authorList>
            <person name="Dubey S."/>
            <person name="Sorum H."/>
            <person name="Munangandu H.M."/>
        </authorList>
    </citation>
    <scope>NUCLEOTIDE SEQUENCE</scope>
    <source>
        <strain evidence="1">SD/21-15</strain>
    </source>
</reference>